<dbReference type="EMBL" id="CM042050">
    <property type="protein sequence ID" value="KAI3733404.1"/>
    <property type="molecule type" value="Genomic_DNA"/>
</dbReference>
<reference evidence="2" key="1">
    <citation type="journal article" date="2022" name="Mol. Ecol. Resour.">
        <title>The genomes of chicory, endive, great burdock and yacon provide insights into Asteraceae palaeo-polyploidization history and plant inulin production.</title>
        <authorList>
            <person name="Fan W."/>
            <person name="Wang S."/>
            <person name="Wang H."/>
            <person name="Wang A."/>
            <person name="Jiang F."/>
            <person name="Liu H."/>
            <person name="Zhao H."/>
            <person name="Xu D."/>
            <person name="Zhang Y."/>
        </authorList>
    </citation>
    <scope>NUCLEOTIDE SEQUENCE [LARGE SCALE GENOMIC DNA]</scope>
    <source>
        <strain evidence="2">cv. Niubang</strain>
    </source>
</reference>
<proteinExistence type="predicted"/>
<keyword evidence="2" id="KW-1185">Reference proteome</keyword>
<comment type="caution">
    <text evidence="1">The sequence shown here is derived from an EMBL/GenBank/DDBJ whole genome shotgun (WGS) entry which is preliminary data.</text>
</comment>
<sequence>MSLVSGATLTNFLHRRNTSSPANHLPPSPPKLPIIGHLHLLTDLPHQSLSRLADQYGPLIYLRLGQVPTIVVQSPQFAELVLKTHDHIFSNRAQLVAAQYLSYGCSDVTFSNRPYWHQARKFCVTELLSPKRVNSFQAIRDDEVTRLLHVVSTRSGLEVDISVLFFQLANDMLCLVAFGKRFLREESRGNEEKDWNLSGIRRRLMKNLKELSEVYDDIINEHRKKREESTSGNGYTDADADADAGKEDFVDVLLRVQRQHDLEVPITDDNVKAIVLTEIEFRGPDFRYIPFGGGRRGCPGYAFGLATVEITLARLLYHFDWDLLPGTGPEDVDLDESFGLSTKKKTALKLVPTESKKHGLKKDGARVSPI</sequence>
<gene>
    <name evidence="1" type="ORF">L6452_12847</name>
</gene>
<protein>
    <submittedName>
        <fullName evidence="1">Uncharacterized protein</fullName>
    </submittedName>
</protein>
<name>A0ACB9CGL5_ARCLA</name>
<organism evidence="1 2">
    <name type="scientific">Arctium lappa</name>
    <name type="common">Greater burdock</name>
    <name type="synonym">Lappa major</name>
    <dbReference type="NCBI Taxonomy" id="4217"/>
    <lineage>
        <taxon>Eukaryota</taxon>
        <taxon>Viridiplantae</taxon>
        <taxon>Streptophyta</taxon>
        <taxon>Embryophyta</taxon>
        <taxon>Tracheophyta</taxon>
        <taxon>Spermatophyta</taxon>
        <taxon>Magnoliopsida</taxon>
        <taxon>eudicotyledons</taxon>
        <taxon>Gunneridae</taxon>
        <taxon>Pentapetalae</taxon>
        <taxon>asterids</taxon>
        <taxon>campanulids</taxon>
        <taxon>Asterales</taxon>
        <taxon>Asteraceae</taxon>
        <taxon>Carduoideae</taxon>
        <taxon>Cardueae</taxon>
        <taxon>Arctiinae</taxon>
        <taxon>Arctium</taxon>
    </lineage>
</organism>
<accession>A0ACB9CGL5</accession>
<dbReference type="Proteomes" id="UP001055879">
    <property type="component" value="Linkage Group LG04"/>
</dbReference>
<reference evidence="1 2" key="2">
    <citation type="journal article" date="2022" name="Mol. Ecol. Resour.">
        <title>The genomes of chicory, endive, great burdock and yacon provide insights into Asteraceae paleo-polyploidization history and plant inulin production.</title>
        <authorList>
            <person name="Fan W."/>
            <person name="Wang S."/>
            <person name="Wang H."/>
            <person name="Wang A."/>
            <person name="Jiang F."/>
            <person name="Liu H."/>
            <person name="Zhao H."/>
            <person name="Xu D."/>
            <person name="Zhang Y."/>
        </authorList>
    </citation>
    <scope>NUCLEOTIDE SEQUENCE [LARGE SCALE GENOMIC DNA]</scope>
    <source>
        <strain evidence="2">cv. Niubang</strain>
    </source>
</reference>
<evidence type="ECO:0000313" key="2">
    <source>
        <dbReference type="Proteomes" id="UP001055879"/>
    </source>
</evidence>
<evidence type="ECO:0000313" key="1">
    <source>
        <dbReference type="EMBL" id="KAI3733404.1"/>
    </source>
</evidence>